<protein>
    <submittedName>
        <fullName evidence="3">TlpA family protein disulfide reductase</fullName>
    </submittedName>
</protein>
<dbReference type="SUPFAM" id="SSF52833">
    <property type="entry name" value="Thioredoxin-like"/>
    <property type="match status" value="1"/>
</dbReference>
<evidence type="ECO:0000259" key="2">
    <source>
        <dbReference type="PROSITE" id="PS51352"/>
    </source>
</evidence>
<dbReference type="Proteomes" id="UP000622475">
    <property type="component" value="Unassembled WGS sequence"/>
</dbReference>
<reference evidence="3" key="1">
    <citation type="submission" date="2020-10" db="EMBL/GenBank/DDBJ databases">
        <title>Mucilaginibacter mali sp. nov., isolated from rhizosphere soil of apple orchard.</title>
        <authorList>
            <person name="Lee J.-S."/>
            <person name="Kim H.S."/>
            <person name="Kim J.-S."/>
        </authorList>
    </citation>
    <scope>NUCLEOTIDE SEQUENCE</scope>
    <source>
        <strain evidence="3">KCTC 22746</strain>
    </source>
</reference>
<organism evidence="3 4">
    <name type="scientific">Mucilaginibacter myungsuensis</name>
    <dbReference type="NCBI Taxonomy" id="649104"/>
    <lineage>
        <taxon>Bacteria</taxon>
        <taxon>Pseudomonadati</taxon>
        <taxon>Bacteroidota</taxon>
        <taxon>Sphingobacteriia</taxon>
        <taxon>Sphingobacteriales</taxon>
        <taxon>Sphingobacteriaceae</taxon>
        <taxon>Mucilaginibacter</taxon>
    </lineage>
</organism>
<feature type="chain" id="PRO_5037068100" evidence="1">
    <location>
        <begin position="20"/>
        <end position="385"/>
    </location>
</feature>
<dbReference type="Gene3D" id="3.40.30.10">
    <property type="entry name" value="Glutaredoxin"/>
    <property type="match status" value="1"/>
</dbReference>
<dbReference type="InterPro" id="IPR036249">
    <property type="entry name" value="Thioredoxin-like_sf"/>
</dbReference>
<dbReference type="PANTHER" id="PTHR42852:SF13">
    <property type="entry name" value="PROTEIN DIPZ"/>
    <property type="match status" value="1"/>
</dbReference>
<feature type="signal peptide" evidence="1">
    <location>
        <begin position="1"/>
        <end position="19"/>
    </location>
</feature>
<dbReference type="InterPro" id="IPR050553">
    <property type="entry name" value="Thioredoxin_ResA/DsbE_sf"/>
</dbReference>
<dbReference type="InterPro" id="IPR000866">
    <property type="entry name" value="AhpC/TSA"/>
</dbReference>
<evidence type="ECO:0000256" key="1">
    <source>
        <dbReference type="SAM" id="SignalP"/>
    </source>
</evidence>
<dbReference type="GO" id="GO:0016209">
    <property type="term" value="F:antioxidant activity"/>
    <property type="evidence" value="ECO:0007669"/>
    <property type="project" value="InterPro"/>
</dbReference>
<dbReference type="RefSeq" id="WP_194110556.1">
    <property type="nucleotide sequence ID" value="NZ_JADFFL010000002.1"/>
</dbReference>
<proteinExistence type="predicted"/>
<keyword evidence="1" id="KW-0732">Signal</keyword>
<dbReference type="Pfam" id="PF00578">
    <property type="entry name" value="AhpC-TSA"/>
    <property type="match status" value="1"/>
</dbReference>
<dbReference type="InterPro" id="IPR013766">
    <property type="entry name" value="Thioredoxin_domain"/>
</dbReference>
<comment type="caution">
    <text evidence="3">The sequence shown here is derived from an EMBL/GenBank/DDBJ whole genome shotgun (WGS) entry which is preliminary data.</text>
</comment>
<dbReference type="PANTHER" id="PTHR42852">
    <property type="entry name" value="THIOL:DISULFIDE INTERCHANGE PROTEIN DSBE"/>
    <property type="match status" value="1"/>
</dbReference>
<evidence type="ECO:0000313" key="3">
    <source>
        <dbReference type="EMBL" id="MBE9661364.1"/>
    </source>
</evidence>
<dbReference type="GO" id="GO:0016491">
    <property type="term" value="F:oxidoreductase activity"/>
    <property type="evidence" value="ECO:0007669"/>
    <property type="project" value="InterPro"/>
</dbReference>
<keyword evidence="4" id="KW-1185">Reference proteome</keyword>
<evidence type="ECO:0000313" key="4">
    <source>
        <dbReference type="Proteomes" id="UP000622475"/>
    </source>
</evidence>
<dbReference type="AlphaFoldDB" id="A0A929KYS9"/>
<gene>
    <name evidence="3" type="ORF">IRJ16_05670</name>
</gene>
<accession>A0A929KYS9</accession>
<dbReference type="EMBL" id="JADFFL010000002">
    <property type="protein sequence ID" value="MBE9661364.1"/>
    <property type="molecule type" value="Genomic_DNA"/>
</dbReference>
<name>A0A929KYS9_9SPHI</name>
<feature type="domain" description="Thioredoxin" evidence="2">
    <location>
        <begin position="237"/>
        <end position="378"/>
    </location>
</feature>
<dbReference type="PROSITE" id="PS51352">
    <property type="entry name" value="THIOREDOXIN_2"/>
    <property type="match status" value="1"/>
</dbReference>
<sequence>MKKTTITILHILIACCFFAQNIDTAALHILQRSYDKLATIGDISYRLDRTDTMIRAGEPLTIKKQSMQGTLNKNAYLYLRFDDSAEWLVRNDTLYLNMSPSVASTRVIPKPDMHELIAYGIHAGFGLDRPSLKPNIVELKFIDDKNDPAHYVINVLYKMDHRSTETQSKLYYSRFWIDKNSLFPTRRILYSRRTENGANAVDVYDFSVSLNDSSQVGFDPMKFFRGKLAIQKEPESLKVGNAAPAFILTDIRIGKRLSSNTLKGKIVLLDFWYMSCAPCRELMPAIQELHQKFKGDGVVVAGVNIHDTSAKEIAAFLKGRQSNYPQYYRASKIKTDYKVYAAPTTIIIGKDGKIKLVEVGLGEDTPQKLERAVKAELKTATLVKR</sequence>
<dbReference type="PROSITE" id="PS51257">
    <property type="entry name" value="PROKAR_LIPOPROTEIN"/>
    <property type="match status" value="1"/>
</dbReference>
<dbReference type="CDD" id="cd02966">
    <property type="entry name" value="TlpA_like_family"/>
    <property type="match status" value="1"/>
</dbReference>